<protein>
    <submittedName>
        <fullName evidence="2">Uncharacterized protein</fullName>
    </submittedName>
</protein>
<accession>A0AAV7TTA5</accession>
<organism evidence="2 3">
    <name type="scientific">Pleurodeles waltl</name>
    <name type="common">Iberian ribbed newt</name>
    <dbReference type="NCBI Taxonomy" id="8319"/>
    <lineage>
        <taxon>Eukaryota</taxon>
        <taxon>Metazoa</taxon>
        <taxon>Chordata</taxon>
        <taxon>Craniata</taxon>
        <taxon>Vertebrata</taxon>
        <taxon>Euteleostomi</taxon>
        <taxon>Amphibia</taxon>
        <taxon>Batrachia</taxon>
        <taxon>Caudata</taxon>
        <taxon>Salamandroidea</taxon>
        <taxon>Salamandridae</taxon>
        <taxon>Pleurodelinae</taxon>
        <taxon>Pleurodeles</taxon>
    </lineage>
</organism>
<feature type="region of interest" description="Disordered" evidence="1">
    <location>
        <begin position="84"/>
        <end position="111"/>
    </location>
</feature>
<proteinExistence type="predicted"/>
<name>A0AAV7TTA5_PLEWA</name>
<evidence type="ECO:0000313" key="2">
    <source>
        <dbReference type="EMBL" id="KAJ1179460.1"/>
    </source>
</evidence>
<gene>
    <name evidence="2" type="ORF">NDU88_004694</name>
</gene>
<dbReference type="EMBL" id="JANPWB010000006">
    <property type="protein sequence ID" value="KAJ1179460.1"/>
    <property type="molecule type" value="Genomic_DNA"/>
</dbReference>
<feature type="compositionally biased region" description="Basic and acidic residues" evidence="1">
    <location>
        <begin position="96"/>
        <end position="111"/>
    </location>
</feature>
<dbReference type="Proteomes" id="UP001066276">
    <property type="component" value="Chromosome 3_2"/>
</dbReference>
<evidence type="ECO:0000256" key="1">
    <source>
        <dbReference type="SAM" id="MobiDB-lite"/>
    </source>
</evidence>
<evidence type="ECO:0000313" key="3">
    <source>
        <dbReference type="Proteomes" id="UP001066276"/>
    </source>
</evidence>
<reference evidence="2" key="1">
    <citation type="journal article" date="2022" name="bioRxiv">
        <title>Sequencing and chromosome-scale assembly of the giantPleurodeles waltlgenome.</title>
        <authorList>
            <person name="Brown T."/>
            <person name="Elewa A."/>
            <person name="Iarovenko S."/>
            <person name="Subramanian E."/>
            <person name="Araus A.J."/>
            <person name="Petzold A."/>
            <person name="Susuki M."/>
            <person name="Suzuki K.-i.T."/>
            <person name="Hayashi T."/>
            <person name="Toyoda A."/>
            <person name="Oliveira C."/>
            <person name="Osipova E."/>
            <person name="Leigh N.D."/>
            <person name="Simon A."/>
            <person name="Yun M.H."/>
        </authorList>
    </citation>
    <scope>NUCLEOTIDE SEQUENCE</scope>
    <source>
        <strain evidence="2">20211129_DDA</strain>
        <tissue evidence="2">Liver</tissue>
    </source>
</reference>
<comment type="caution">
    <text evidence="2">The sequence shown here is derived from an EMBL/GenBank/DDBJ whole genome shotgun (WGS) entry which is preliminary data.</text>
</comment>
<keyword evidence="3" id="KW-1185">Reference proteome</keyword>
<dbReference type="AlphaFoldDB" id="A0AAV7TTA5"/>
<sequence>METGRGPLYAPAIPLGGFPHGTPNGYFEVAQLHTLTSAGVTTGDVTTLAGAEDTILRGKKARDFWRPPVAPLWTEVLKRWEYPDRDSDPELTDEDLTFRRSSDGARLEESRHAPMVNQKSWDTFYLFTLREYCS</sequence>